<evidence type="ECO:0000313" key="8">
    <source>
        <dbReference type="EMBL" id="CAG19055.1"/>
    </source>
</evidence>
<keyword evidence="3" id="KW-1003">Cell membrane</keyword>
<dbReference type="eggNOG" id="COG3726">
    <property type="taxonomic scope" value="Bacteria"/>
</dbReference>
<gene>
    <name evidence="8" type="primary">VC2346</name>
    <name evidence="8" type="ordered locus">PBPRA0634</name>
</gene>
<evidence type="ECO:0000256" key="1">
    <source>
        <dbReference type="ARBA" id="ARBA00004236"/>
    </source>
</evidence>
<dbReference type="InterPro" id="IPR019305">
    <property type="entry name" value="Uncharacterised_Smp"/>
</dbReference>
<dbReference type="EMBL" id="CR378664">
    <property type="protein sequence ID" value="CAG19055.1"/>
    <property type="molecule type" value="Genomic_DNA"/>
</dbReference>
<protein>
    <submittedName>
        <fullName evidence="8">SerB-cotransposed membrane protein</fullName>
    </submittedName>
</protein>
<dbReference type="GO" id="GO:0005886">
    <property type="term" value="C:plasma membrane"/>
    <property type="evidence" value="ECO:0007669"/>
    <property type="project" value="UniProtKB-SubCell"/>
</dbReference>
<organism evidence="8 9">
    <name type="scientific">Photobacterium profundum (strain SS9)</name>
    <dbReference type="NCBI Taxonomy" id="298386"/>
    <lineage>
        <taxon>Bacteria</taxon>
        <taxon>Pseudomonadati</taxon>
        <taxon>Pseudomonadota</taxon>
        <taxon>Gammaproteobacteria</taxon>
        <taxon>Vibrionales</taxon>
        <taxon>Vibrionaceae</taxon>
        <taxon>Photobacterium</taxon>
    </lineage>
</organism>
<keyword evidence="5 7" id="KW-1133">Transmembrane helix</keyword>
<comment type="subcellular location">
    <subcellularLocation>
        <location evidence="1">Cell membrane</location>
    </subcellularLocation>
</comment>
<keyword evidence="6 7" id="KW-0472">Membrane</keyword>
<dbReference type="STRING" id="298386.PBPRA0634"/>
<dbReference type="HOGENOM" id="CLU_114938_0_0_6"/>
<name>Q6LUH0_PHOPR</name>
<dbReference type="AlphaFoldDB" id="Q6LUH0"/>
<keyword evidence="4 7" id="KW-0812">Transmembrane</keyword>
<evidence type="ECO:0000256" key="6">
    <source>
        <dbReference type="ARBA" id="ARBA00023136"/>
    </source>
</evidence>
<dbReference type="Pfam" id="PF10144">
    <property type="entry name" value="SMP_2"/>
    <property type="match status" value="1"/>
</dbReference>
<evidence type="ECO:0000256" key="5">
    <source>
        <dbReference type="ARBA" id="ARBA00022989"/>
    </source>
</evidence>
<evidence type="ECO:0000313" key="9">
    <source>
        <dbReference type="Proteomes" id="UP000000593"/>
    </source>
</evidence>
<sequence>MVIMKVKKTRLQQTWQLFVLVFSLGGLVAMLEYGSDVNIRNYEVLSEQTQSLSRLVVRQAAESASKDVVDNNQDKLKALVQQVSQEALILDASIYDLEGITLAKTEEAMPLEQVTGLSTPLAIASFGRQQIVEPIFSGDNIIGFMRITLEHGKLLENANNQIEEMTSIVRGLIIAALLIGFLLAYTFGRRKDIWHFPFLLTANAKD</sequence>
<keyword evidence="9" id="KW-1185">Reference proteome</keyword>
<dbReference type="Proteomes" id="UP000000593">
    <property type="component" value="Chromosome 1"/>
</dbReference>
<dbReference type="KEGG" id="ppr:PBPRA0634"/>
<reference evidence="9" key="1">
    <citation type="journal article" date="2005" name="Science">
        <title>Life at depth: Photobacterium profundum genome sequence and expression analysis.</title>
        <authorList>
            <person name="Vezzi A."/>
            <person name="Campanaro S."/>
            <person name="D'Angelo M."/>
            <person name="Simonato F."/>
            <person name="Vitulo N."/>
            <person name="Lauro F.M."/>
            <person name="Cestaro A."/>
            <person name="Malacrida G."/>
            <person name="Simionati B."/>
            <person name="Cannata N."/>
            <person name="Romualdi C."/>
            <person name="Bartlett D.H."/>
            <person name="Valle G."/>
        </authorList>
    </citation>
    <scope>NUCLEOTIDE SEQUENCE [LARGE SCALE GENOMIC DNA]</scope>
    <source>
        <strain evidence="9">ATCC BAA-1253 / SS9</strain>
    </source>
</reference>
<accession>Q6LUH0</accession>
<evidence type="ECO:0000256" key="2">
    <source>
        <dbReference type="ARBA" id="ARBA00005362"/>
    </source>
</evidence>
<evidence type="ECO:0000256" key="4">
    <source>
        <dbReference type="ARBA" id="ARBA00022692"/>
    </source>
</evidence>
<evidence type="ECO:0000256" key="3">
    <source>
        <dbReference type="ARBA" id="ARBA00022475"/>
    </source>
</evidence>
<comment type="similarity">
    <text evidence="2">Belongs to the Smp family.</text>
</comment>
<proteinExistence type="inferred from homology"/>
<feature type="transmembrane region" description="Helical" evidence="7">
    <location>
        <begin position="168"/>
        <end position="187"/>
    </location>
</feature>
<evidence type="ECO:0000256" key="7">
    <source>
        <dbReference type="SAM" id="Phobius"/>
    </source>
</evidence>